<evidence type="ECO:0000259" key="1">
    <source>
        <dbReference type="Pfam" id="PF00535"/>
    </source>
</evidence>
<dbReference type="Pfam" id="PF00535">
    <property type="entry name" value="Glycos_transf_2"/>
    <property type="match status" value="1"/>
</dbReference>
<dbReference type="InterPro" id="IPR011990">
    <property type="entry name" value="TPR-like_helical_dom_sf"/>
</dbReference>
<dbReference type="Gene3D" id="3.90.550.10">
    <property type="entry name" value="Spore Coat Polysaccharide Biosynthesis Protein SpsA, Chain A"/>
    <property type="match status" value="1"/>
</dbReference>
<evidence type="ECO:0000313" key="2">
    <source>
        <dbReference type="EMBL" id="SHH27970.1"/>
    </source>
</evidence>
<dbReference type="SMART" id="SM00028">
    <property type="entry name" value="TPR"/>
    <property type="match status" value="2"/>
</dbReference>
<name>A0A1M5RPA4_9CLOT</name>
<dbReference type="SUPFAM" id="SSF53448">
    <property type="entry name" value="Nucleotide-diphospho-sugar transferases"/>
    <property type="match status" value="1"/>
</dbReference>
<feature type="domain" description="Glycosyltransferase 2-like" evidence="1">
    <location>
        <begin position="5"/>
        <end position="121"/>
    </location>
</feature>
<dbReference type="InterPro" id="IPR001173">
    <property type="entry name" value="Glyco_trans_2-like"/>
</dbReference>
<dbReference type="AlphaFoldDB" id="A0A1M5RPA4"/>
<dbReference type="EMBL" id="FQXM01000003">
    <property type="protein sequence ID" value="SHH27970.1"/>
    <property type="molecule type" value="Genomic_DNA"/>
</dbReference>
<proteinExistence type="predicted"/>
<gene>
    <name evidence="2" type="ORF">SAMN02745207_00637</name>
</gene>
<dbReference type="InterPro" id="IPR029044">
    <property type="entry name" value="Nucleotide-diphossugar_trans"/>
</dbReference>
<dbReference type="Proteomes" id="UP000184447">
    <property type="component" value="Unassembled WGS sequence"/>
</dbReference>
<accession>A0A1M5RPA4</accession>
<dbReference type="OrthoDB" id="9815923at2"/>
<dbReference type="SUPFAM" id="SSF48452">
    <property type="entry name" value="TPR-like"/>
    <property type="match status" value="1"/>
</dbReference>
<dbReference type="STRING" id="1121316.SAMN02745207_00637"/>
<dbReference type="Gene3D" id="1.25.40.10">
    <property type="entry name" value="Tetratricopeptide repeat domain"/>
    <property type="match status" value="1"/>
</dbReference>
<keyword evidence="3" id="KW-1185">Reference proteome</keyword>
<dbReference type="RefSeq" id="WP_084133377.1">
    <property type="nucleotide sequence ID" value="NZ_FQXM01000003.1"/>
</dbReference>
<organism evidence="2 3">
    <name type="scientific">Clostridium grantii DSM 8605</name>
    <dbReference type="NCBI Taxonomy" id="1121316"/>
    <lineage>
        <taxon>Bacteria</taxon>
        <taxon>Bacillati</taxon>
        <taxon>Bacillota</taxon>
        <taxon>Clostridia</taxon>
        <taxon>Eubacteriales</taxon>
        <taxon>Clostridiaceae</taxon>
        <taxon>Clostridium</taxon>
    </lineage>
</organism>
<dbReference type="CDD" id="cd02511">
    <property type="entry name" value="Beta4Glucosyltransferase"/>
    <property type="match status" value="1"/>
</dbReference>
<protein>
    <submittedName>
        <fullName evidence="2">TPR repeat-containing protein</fullName>
    </submittedName>
</protein>
<sequence length="363" mass="42796">MVTISLCMIVKNEEEVLDRCLNPIKDVIDEIIIVDTGSDDKTKEIAAKYTNKIFDFTWIDDFSAARNVSFDKTTMEYIMWLDADDVFLEEDINKLKKLKENLDTSINYATMIYNLDFDELGNVKLSNRRVRLVKKENNYKWCGVVHEYIDIRKDKNSINSDVCVTHKKLKPSGERNIEIYRKKMKEGEEFSPRDYHCYANELAYRKYYKEAIEGYEKFLDLEWSLRDKITACSSLADCYFAIKDIEKAKMTSLRSFLYGTPRAEQCCKLGFYFFTENNLDSSVYWYKAALELEKPDESWELINDACWSWLPHLQLSLCYMKSGDYELAKQHNEKVKEIRPNDKTVALNEGLIEKLIKLRKDKE</sequence>
<reference evidence="2 3" key="1">
    <citation type="submission" date="2016-11" db="EMBL/GenBank/DDBJ databases">
        <authorList>
            <person name="Jaros S."/>
            <person name="Januszkiewicz K."/>
            <person name="Wedrychowicz H."/>
        </authorList>
    </citation>
    <scope>NUCLEOTIDE SEQUENCE [LARGE SCALE GENOMIC DNA]</scope>
    <source>
        <strain evidence="2 3">DSM 8605</strain>
    </source>
</reference>
<dbReference type="PANTHER" id="PTHR43630:SF2">
    <property type="entry name" value="GLYCOSYLTRANSFERASE"/>
    <property type="match status" value="1"/>
</dbReference>
<dbReference type="InterPro" id="IPR019734">
    <property type="entry name" value="TPR_rpt"/>
</dbReference>
<dbReference type="PANTHER" id="PTHR43630">
    <property type="entry name" value="POLY-BETA-1,6-N-ACETYL-D-GLUCOSAMINE SYNTHASE"/>
    <property type="match status" value="1"/>
</dbReference>
<dbReference type="Pfam" id="PF13181">
    <property type="entry name" value="TPR_8"/>
    <property type="match status" value="1"/>
</dbReference>
<evidence type="ECO:0000313" key="3">
    <source>
        <dbReference type="Proteomes" id="UP000184447"/>
    </source>
</evidence>